<reference evidence="1 2" key="1">
    <citation type="submission" date="2019-03" db="EMBL/GenBank/DDBJ databases">
        <title>Genomic Encyclopedia of Type Strains, Phase IV (KMG-IV): sequencing the most valuable type-strain genomes for metagenomic binning, comparative biology and taxonomic classification.</title>
        <authorList>
            <person name="Goeker M."/>
        </authorList>
    </citation>
    <scope>NUCLEOTIDE SEQUENCE [LARGE SCALE GENOMIC DNA]</scope>
    <source>
        <strain evidence="1 2">DSM 102940</strain>
    </source>
</reference>
<dbReference type="Proteomes" id="UP000294919">
    <property type="component" value="Unassembled WGS sequence"/>
</dbReference>
<evidence type="ECO:0000313" key="1">
    <source>
        <dbReference type="EMBL" id="TCO68879.1"/>
    </source>
</evidence>
<gene>
    <name evidence="1" type="ORF">EV214_13822</name>
</gene>
<organism evidence="1 2">
    <name type="scientific">Marinisporobacter balticus</name>
    <dbReference type="NCBI Taxonomy" id="2018667"/>
    <lineage>
        <taxon>Bacteria</taxon>
        <taxon>Bacillati</taxon>
        <taxon>Bacillota</taxon>
        <taxon>Clostridia</taxon>
        <taxon>Peptostreptococcales</taxon>
        <taxon>Thermotaleaceae</taxon>
        <taxon>Marinisporobacter</taxon>
    </lineage>
</organism>
<keyword evidence="2" id="KW-1185">Reference proteome</keyword>
<evidence type="ECO:0000313" key="2">
    <source>
        <dbReference type="Proteomes" id="UP000294919"/>
    </source>
</evidence>
<dbReference type="AlphaFoldDB" id="A0A4R2KEZ4"/>
<accession>A0A4R2KEZ4</accession>
<sequence length="43" mass="4910">MEGNNLDDVFTIGGEDELRCAIELYKKVILDLMELIVGIVWKL</sequence>
<name>A0A4R2KEZ4_9FIRM</name>
<comment type="caution">
    <text evidence="1">The sequence shown here is derived from an EMBL/GenBank/DDBJ whole genome shotgun (WGS) entry which is preliminary data.</text>
</comment>
<dbReference type="RefSeq" id="WP_279233152.1">
    <property type="nucleotide sequence ID" value="NZ_SLWV01000038.1"/>
</dbReference>
<proteinExistence type="predicted"/>
<dbReference type="EMBL" id="SLWV01000038">
    <property type="protein sequence ID" value="TCO68879.1"/>
    <property type="molecule type" value="Genomic_DNA"/>
</dbReference>
<protein>
    <submittedName>
        <fullName evidence="1">Uncharacterized protein</fullName>
    </submittedName>
</protein>